<dbReference type="Pfam" id="PF05345">
    <property type="entry name" value="He_PIG"/>
    <property type="match status" value="1"/>
</dbReference>
<dbReference type="SMART" id="SM00112">
    <property type="entry name" value="CA"/>
    <property type="match status" value="3"/>
</dbReference>
<evidence type="ECO:0000256" key="2">
    <source>
        <dbReference type="ARBA" id="ARBA00022737"/>
    </source>
</evidence>
<comment type="caution">
    <text evidence="7">The sequence shown here is derived from an EMBL/GenBank/DDBJ whole genome shotgun (WGS) entry which is preliminary data.</text>
</comment>
<comment type="subcellular location">
    <subcellularLocation>
        <location evidence="1">Membrane</location>
    </subcellularLocation>
</comment>
<dbReference type="SUPFAM" id="SSF49313">
    <property type="entry name" value="Cadherin-like"/>
    <property type="match status" value="4"/>
</dbReference>
<evidence type="ECO:0000256" key="4">
    <source>
        <dbReference type="ARBA" id="ARBA00023136"/>
    </source>
</evidence>
<dbReference type="InterPro" id="IPR036116">
    <property type="entry name" value="FN3_sf"/>
</dbReference>
<dbReference type="PANTHER" id="PTHR24027">
    <property type="entry name" value="CADHERIN-23"/>
    <property type="match status" value="1"/>
</dbReference>
<keyword evidence="2" id="KW-0677">Repeat</keyword>
<dbReference type="InterPro" id="IPR015919">
    <property type="entry name" value="Cadherin-like_sf"/>
</dbReference>
<feature type="domain" description="Cadherin" evidence="5">
    <location>
        <begin position="662"/>
        <end position="763"/>
    </location>
</feature>
<dbReference type="PANTHER" id="PTHR24027:SF438">
    <property type="entry name" value="CADHERIN 23"/>
    <property type="match status" value="1"/>
</dbReference>
<feature type="domain" description="Fibronectin type-III" evidence="6">
    <location>
        <begin position="760"/>
        <end position="864"/>
    </location>
</feature>
<proteinExistence type="predicted"/>
<reference evidence="8" key="1">
    <citation type="journal article" date="2019" name="Int. J. Syst. Evol. Microbiol.">
        <title>The Global Catalogue of Microorganisms (GCM) 10K type strain sequencing project: providing services to taxonomists for standard genome sequencing and annotation.</title>
        <authorList>
            <consortium name="The Broad Institute Genomics Platform"/>
            <consortium name="The Broad Institute Genome Sequencing Center for Infectious Disease"/>
            <person name="Wu L."/>
            <person name="Ma J."/>
        </authorList>
    </citation>
    <scope>NUCLEOTIDE SEQUENCE [LARGE SCALE GENOMIC DNA]</scope>
    <source>
        <strain evidence="8">CCUG 57942</strain>
    </source>
</reference>
<feature type="domain" description="Cadherin" evidence="5">
    <location>
        <begin position="572"/>
        <end position="663"/>
    </location>
</feature>
<dbReference type="InterPro" id="IPR006644">
    <property type="entry name" value="Cadg"/>
</dbReference>
<evidence type="ECO:0000256" key="3">
    <source>
        <dbReference type="ARBA" id="ARBA00022837"/>
    </source>
</evidence>
<dbReference type="InterPro" id="IPR002126">
    <property type="entry name" value="Cadherin-like_dom"/>
</dbReference>
<feature type="domain" description="Fibronectin type-III" evidence="6">
    <location>
        <begin position="367"/>
        <end position="461"/>
    </location>
</feature>
<evidence type="ECO:0000313" key="8">
    <source>
        <dbReference type="Proteomes" id="UP001597389"/>
    </source>
</evidence>
<sequence length="1142" mass="118402">MIPGKDTGYVYDVYLGTDYNAVANATTASTEYQGQQSSTNYTPNISGGIRYFWRIDQVEGATTVKGDVWWFEGESISPLNDPAILNASVEDPVLASGATSNDINDWYDASSYTWTQDEGASTHPDTPYGDNWIELGNGRWIYQQIGTYAEDMEIDVSFLAGQSDGNDFGGITVELLAGGDPQLAADHKSKRSDASFALEAVVGASVIATSGQLNPFTASGQASEEMVVSLTTGTGHTVGDPLWLLLYRPSANGRSLIDNVQVVHTNAEPENGIPVFNANPISEEYGDVGKEYNSTLADNGADPDGDTLTYSKLSGPAWLIVSPGGELTGVPAVGDDGLNTFTVQVDDGNGGVASTQVEIEVIADTKAPSFVQGLVAHAGDGNVSLDWDDSSESDLASYTLYRSTASGSGYSPIAVGLIASEYSDDSAQNGTSYYYVVTATDTSGNESGYSSESMATPIEPNVAPVAGDASFVVVENTSIGASVGIVQASDGNASDSLQYVITAGNASGAFAIDSSTGEITTASVLDYEGENQYTLTVTVSDNGSPVMSDTANVSVTVSNENESPSLAGASGSVAENELSGTVIVSLSGTDPDVGDSLSYTITAGNESGLFSVDSNGDLRTTGGLNFESESQYILTVEVTDNGGLSAAGSVNITVIDVNESPTLTNSTVSISKDVSIGSSVALLSASDVDASDSLSYMITAGNTGNAFAINSNSGAVTTATALDYETLSQYILTVVVTDSGGLSDSATLTVDITDVFEVTAPVVSTGSASALTQTSAEIAYTVVDDGGEAPSVTLFYGESDGGQVAGSWESSVSLGAQSIGVYSESLTDLSAGTDYYFTVRASNSEGEFWGSSGSFTTEADTSPKLVRTLVSGVSSTNWVTVDLGQNYDSAVVVATPIYPDSSGAPVVTRIRNVSGSSFDLKLDRVDGQTAEVHYDVSVLAVEEGVYTSGNDGVQMEAVKFMSSVTARKSNWNGESRTYQNAYTNPVVLGQVMSANDARWSVFWSMGSSRTAPASASHFAVGKHVGEDSSTSRGDETVGYIVIESGNGTINGVAYEAGLGADLPEGVGETTTGWNYSLSGTLSTANLAVISQAAIDGNDGSWAVLYGASPWSTSQLTIAVDEDQLKDSERNHSNEQVGYLIFE</sequence>
<keyword evidence="3" id="KW-0106">Calcium</keyword>
<dbReference type="CDD" id="cd11304">
    <property type="entry name" value="Cadherin_repeat"/>
    <property type="match status" value="3"/>
</dbReference>
<dbReference type="Gene3D" id="2.60.40.60">
    <property type="entry name" value="Cadherins"/>
    <property type="match status" value="3"/>
</dbReference>
<name>A0ABW4Z8Q2_9BACT</name>
<dbReference type="Proteomes" id="UP001597389">
    <property type="component" value="Unassembled WGS sequence"/>
</dbReference>
<feature type="domain" description="Cadherin" evidence="5">
    <location>
        <begin position="465"/>
        <end position="566"/>
    </location>
</feature>
<dbReference type="PROSITE" id="PS50853">
    <property type="entry name" value="FN3"/>
    <property type="match status" value="2"/>
</dbReference>
<gene>
    <name evidence="7" type="ORF">ACFSW8_05620</name>
</gene>
<evidence type="ECO:0000259" key="6">
    <source>
        <dbReference type="PROSITE" id="PS50853"/>
    </source>
</evidence>
<protein>
    <submittedName>
        <fullName evidence="7">Cadherin domain-containing protein</fullName>
    </submittedName>
</protein>
<dbReference type="RefSeq" id="WP_377086439.1">
    <property type="nucleotide sequence ID" value="NZ_JBHSJL010000014.1"/>
</dbReference>
<dbReference type="SMART" id="SM00060">
    <property type="entry name" value="FN3"/>
    <property type="match status" value="2"/>
</dbReference>
<evidence type="ECO:0000259" key="5">
    <source>
        <dbReference type="PROSITE" id="PS50268"/>
    </source>
</evidence>
<dbReference type="SUPFAM" id="SSF49265">
    <property type="entry name" value="Fibronectin type III"/>
    <property type="match status" value="2"/>
</dbReference>
<organism evidence="7 8">
    <name type="scientific">Rubritalea tangerina</name>
    <dbReference type="NCBI Taxonomy" id="430798"/>
    <lineage>
        <taxon>Bacteria</taxon>
        <taxon>Pseudomonadati</taxon>
        <taxon>Verrucomicrobiota</taxon>
        <taxon>Verrucomicrobiia</taxon>
        <taxon>Verrucomicrobiales</taxon>
        <taxon>Rubritaleaceae</taxon>
        <taxon>Rubritalea</taxon>
    </lineage>
</organism>
<keyword evidence="8" id="KW-1185">Reference proteome</keyword>
<dbReference type="SMART" id="SM00736">
    <property type="entry name" value="CADG"/>
    <property type="match status" value="3"/>
</dbReference>
<evidence type="ECO:0000313" key="7">
    <source>
        <dbReference type="EMBL" id="MFD2158368.1"/>
    </source>
</evidence>
<dbReference type="InterPro" id="IPR039808">
    <property type="entry name" value="Cadherin"/>
</dbReference>
<dbReference type="PROSITE" id="PS50268">
    <property type="entry name" value="CADHERIN_2"/>
    <property type="match status" value="3"/>
</dbReference>
<dbReference type="EMBL" id="JBHUJB010000022">
    <property type="protein sequence ID" value="MFD2158368.1"/>
    <property type="molecule type" value="Genomic_DNA"/>
</dbReference>
<dbReference type="InterPro" id="IPR003961">
    <property type="entry name" value="FN3_dom"/>
</dbReference>
<dbReference type="Pfam" id="PF00028">
    <property type="entry name" value="Cadherin"/>
    <property type="match status" value="3"/>
</dbReference>
<dbReference type="Gene3D" id="2.60.40.10">
    <property type="entry name" value="Immunoglobulins"/>
    <property type="match status" value="3"/>
</dbReference>
<dbReference type="InterPro" id="IPR013783">
    <property type="entry name" value="Ig-like_fold"/>
</dbReference>
<dbReference type="PRINTS" id="PR00205">
    <property type="entry name" value="CADHERIN"/>
</dbReference>
<accession>A0ABW4Z8Q2</accession>
<evidence type="ECO:0000256" key="1">
    <source>
        <dbReference type="ARBA" id="ARBA00004370"/>
    </source>
</evidence>
<keyword evidence="4" id="KW-0472">Membrane</keyword>